<dbReference type="GO" id="GO:0017004">
    <property type="term" value="P:cytochrome complex assembly"/>
    <property type="evidence" value="ECO:0007669"/>
    <property type="project" value="UniProtKB-KW"/>
</dbReference>
<protein>
    <submittedName>
        <fullName evidence="9">Cytochrome C biogenesis protein</fullName>
    </submittedName>
</protein>
<feature type="domain" description="Cytochrome C biogenesis protein transmembrane" evidence="8">
    <location>
        <begin position="13"/>
        <end position="223"/>
    </location>
</feature>
<comment type="subcellular location">
    <subcellularLocation>
        <location evidence="1">Membrane</location>
        <topology evidence="1">Multi-pass membrane protein</topology>
    </subcellularLocation>
</comment>
<dbReference type="AlphaFoldDB" id="V5SFW5"/>
<reference evidence="9 10" key="1">
    <citation type="journal article" date="2014" name="Genome Announc.">
        <title>Complete Genome Sequence of Hyphomicrobium nitrativorans Strain NL23, a Denitrifying Bacterium Isolated from Biofilm of a Methanol-Fed Denitrification System Treating Seawater at the Montreal Biodome.</title>
        <authorList>
            <person name="Martineau C."/>
            <person name="Villeneuve C."/>
            <person name="Mauffrey F."/>
            <person name="Villemur R."/>
        </authorList>
    </citation>
    <scope>NUCLEOTIDE SEQUENCE [LARGE SCALE GENOMIC DNA]</scope>
    <source>
        <strain evidence="9">NL23</strain>
    </source>
</reference>
<dbReference type="HOGENOM" id="CLU_053225_2_1_5"/>
<dbReference type="STRING" id="1029756.W911_11125"/>
<accession>V5SFW5</accession>
<evidence type="ECO:0000256" key="4">
    <source>
        <dbReference type="ARBA" id="ARBA00022748"/>
    </source>
</evidence>
<keyword evidence="5 7" id="KW-1133">Transmembrane helix</keyword>
<dbReference type="Proteomes" id="UP000018542">
    <property type="component" value="Chromosome"/>
</dbReference>
<sequence length="270" mass="29376">MLGELHLYLGVGLAGLVSFLSPCVLPLVPPYLGYLGGTTFDQLSHKEGVPREVWRRVVLASVFFVLGFTTVFIALGASASLAGQLIQTWRMELAFAAGLVIIVFGLHFLGVVRIPFLLVERRYQAEQQGASLLGAYVIGLAFAFGWTPCIGPILAAVLALAASEASLGAGVRLLAVYSLGLGIPFILAAVAIRPFLSFMQRFRRHLGLMEKIMGVILILTGIAFLNVVDWFSIQALGLWMIETFPGLARIEEMATPEQLQQDLRNFQRGN</sequence>
<evidence type="ECO:0000256" key="6">
    <source>
        <dbReference type="ARBA" id="ARBA00023136"/>
    </source>
</evidence>
<evidence type="ECO:0000256" key="5">
    <source>
        <dbReference type="ARBA" id="ARBA00022989"/>
    </source>
</evidence>
<comment type="similarity">
    <text evidence="2">Belongs to the DsbD family.</text>
</comment>
<dbReference type="GO" id="GO:0016020">
    <property type="term" value="C:membrane"/>
    <property type="evidence" value="ECO:0007669"/>
    <property type="project" value="UniProtKB-SubCell"/>
</dbReference>
<feature type="transmembrane region" description="Helical" evidence="7">
    <location>
        <begin position="57"/>
        <end position="81"/>
    </location>
</feature>
<evidence type="ECO:0000256" key="7">
    <source>
        <dbReference type="SAM" id="Phobius"/>
    </source>
</evidence>
<proteinExistence type="inferred from homology"/>
<organism evidence="9 10">
    <name type="scientific">Hyphomicrobium nitrativorans NL23</name>
    <dbReference type="NCBI Taxonomy" id="1029756"/>
    <lineage>
        <taxon>Bacteria</taxon>
        <taxon>Pseudomonadati</taxon>
        <taxon>Pseudomonadota</taxon>
        <taxon>Alphaproteobacteria</taxon>
        <taxon>Hyphomicrobiales</taxon>
        <taxon>Hyphomicrobiaceae</taxon>
        <taxon>Hyphomicrobium</taxon>
    </lineage>
</organism>
<evidence type="ECO:0000259" key="8">
    <source>
        <dbReference type="Pfam" id="PF02683"/>
    </source>
</evidence>
<name>V5SFW5_9HYPH</name>
<feature type="transmembrane region" description="Helical" evidence="7">
    <location>
        <begin position="93"/>
        <end position="112"/>
    </location>
</feature>
<dbReference type="RefSeq" id="WP_023787574.1">
    <property type="nucleotide sequence ID" value="NC_022997.1"/>
</dbReference>
<gene>
    <name evidence="9" type="ORF">W911_11125</name>
</gene>
<dbReference type="PATRIC" id="fig|1029756.8.peg.2313"/>
<dbReference type="KEGG" id="hni:W911_11125"/>
<evidence type="ECO:0000313" key="10">
    <source>
        <dbReference type="Proteomes" id="UP000018542"/>
    </source>
</evidence>
<keyword evidence="3 7" id="KW-0812">Transmembrane</keyword>
<dbReference type="OrthoDB" id="9803065at2"/>
<evidence type="ECO:0000256" key="2">
    <source>
        <dbReference type="ARBA" id="ARBA00006143"/>
    </source>
</evidence>
<dbReference type="PANTHER" id="PTHR31272:SF4">
    <property type="entry name" value="CYTOCHROME C-TYPE BIOGENESIS PROTEIN HI_1454-RELATED"/>
    <property type="match status" value="1"/>
</dbReference>
<dbReference type="InterPro" id="IPR051790">
    <property type="entry name" value="Cytochrome_c-biogenesis_DsbD"/>
</dbReference>
<keyword evidence="6 7" id="KW-0472">Membrane</keyword>
<evidence type="ECO:0000313" key="9">
    <source>
        <dbReference type="EMBL" id="AHB48829.1"/>
    </source>
</evidence>
<dbReference type="PANTHER" id="PTHR31272">
    <property type="entry name" value="CYTOCHROME C-TYPE BIOGENESIS PROTEIN HI_1454-RELATED"/>
    <property type="match status" value="1"/>
</dbReference>
<feature type="transmembrane region" description="Helical" evidence="7">
    <location>
        <begin position="6"/>
        <end position="36"/>
    </location>
</feature>
<evidence type="ECO:0000256" key="3">
    <source>
        <dbReference type="ARBA" id="ARBA00022692"/>
    </source>
</evidence>
<keyword evidence="10" id="KW-1185">Reference proteome</keyword>
<dbReference type="InterPro" id="IPR003834">
    <property type="entry name" value="Cyt_c_assmbl_TM_dom"/>
</dbReference>
<keyword evidence="4" id="KW-0201">Cytochrome c-type biogenesis</keyword>
<feature type="transmembrane region" description="Helical" evidence="7">
    <location>
        <begin position="212"/>
        <end position="233"/>
    </location>
</feature>
<feature type="transmembrane region" description="Helical" evidence="7">
    <location>
        <begin position="133"/>
        <end position="162"/>
    </location>
</feature>
<evidence type="ECO:0000256" key="1">
    <source>
        <dbReference type="ARBA" id="ARBA00004141"/>
    </source>
</evidence>
<feature type="transmembrane region" description="Helical" evidence="7">
    <location>
        <begin position="174"/>
        <end position="192"/>
    </location>
</feature>
<dbReference type="EMBL" id="CP006912">
    <property type="protein sequence ID" value="AHB48829.1"/>
    <property type="molecule type" value="Genomic_DNA"/>
</dbReference>
<dbReference type="Pfam" id="PF02683">
    <property type="entry name" value="DsbD_TM"/>
    <property type="match status" value="1"/>
</dbReference>